<feature type="signal peptide" evidence="1">
    <location>
        <begin position="1"/>
        <end position="25"/>
    </location>
</feature>
<gene>
    <name evidence="2" type="ORF">CEPIT_LOCUS9106</name>
</gene>
<evidence type="ECO:0000313" key="2">
    <source>
        <dbReference type="EMBL" id="CAH9084928.1"/>
    </source>
</evidence>
<reference evidence="2" key="1">
    <citation type="submission" date="2022-07" db="EMBL/GenBank/DDBJ databases">
        <authorList>
            <person name="Macas J."/>
            <person name="Novak P."/>
            <person name="Neumann P."/>
        </authorList>
    </citation>
    <scope>NUCLEOTIDE SEQUENCE</scope>
</reference>
<keyword evidence="3" id="KW-1185">Reference proteome</keyword>
<protein>
    <submittedName>
        <fullName evidence="2">Uncharacterized protein</fullName>
    </submittedName>
</protein>
<accession>A0AAV0CT96</accession>
<sequence length="107" mass="11366">MAKLSPKTHKAFLLFMLCGLAVVLSGNQDGTTTNAAVHDSRTTISMGNVLSAPAGWDFGVSVHEVPSGSNPGKNDKNTGVLNKPCKKTGVPLRVLKDGIRNTEFRMN</sequence>
<comment type="caution">
    <text evidence="2">The sequence shown here is derived from an EMBL/GenBank/DDBJ whole genome shotgun (WGS) entry which is preliminary data.</text>
</comment>
<proteinExistence type="predicted"/>
<feature type="chain" id="PRO_5043639553" evidence="1">
    <location>
        <begin position="26"/>
        <end position="107"/>
    </location>
</feature>
<keyword evidence="1" id="KW-0732">Signal</keyword>
<dbReference type="AlphaFoldDB" id="A0AAV0CT96"/>
<evidence type="ECO:0000256" key="1">
    <source>
        <dbReference type="SAM" id="SignalP"/>
    </source>
</evidence>
<name>A0AAV0CT96_9ASTE</name>
<organism evidence="2 3">
    <name type="scientific">Cuscuta epithymum</name>
    <dbReference type="NCBI Taxonomy" id="186058"/>
    <lineage>
        <taxon>Eukaryota</taxon>
        <taxon>Viridiplantae</taxon>
        <taxon>Streptophyta</taxon>
        <taxon>Embryophyta</taxon>
        <taxon>Tracheophyta</taxon>
        <taxon>Spermatophyta</taxon>
        <taxon>Magnoliopsida</taxon>
        <taxon>eudicotyledons</taxon>
        <taxon>Gunneridae</taxon>
        <taxon>Pentapetalae</taxon>
        <taxon>asterids</taxon>
        <taxon>lamiids</taxon>
        <taxon>Solanales</taxon>
        <taxon>Convolvulaceae</taxon>
        <taxon>Cuscuteae</taxon>
        <taxon>Cuscuta</taxon>
        <taxon>Cuscuta subgen. Cuscuta</taxon>
    </lineage>
</organism>
<dbReference type="EMBL" id="CAMAPF010000049">
    <property type="protein sequence ID" value="CAH9084928.1"/>
    <property type="molecule type" value="Genomic_DNA"/>
</dbReference>
<dbReference type="Proteomes" id="UP001152523">
    <property type="component" value="Unassembled WGS sequence"/>
</dbReference>
<evidence type="ECO:0000313" key="3">
    <source>
        <dbReference type="Proteomes" id="UP001152523"/>
    </source>
</evidence>